<dbReference type="EMBL" id="MU004646">
    <property type="protein sequence ID" value="KAF2647268.1"/>
    <property type="molecule type" value="Genomic_DNA"/>
</dbReference>
<evidence type="ECO:0000259" key="2">
    <source>
        <dbReference type="Pfam" id="PF01636"/>
    </source>
</evidence>
<dbReference type="PANTHER" id="PTHR37171:SF1">
    <property type="entry name" value="SERINE_THREONINE-PROTEIN KINASE YRZF-RELATED"/>
    <property type="match status" value="1"/>
</dbReference>
<dbReference type="SUPFAM" id="SSF56112">
    <property type="entry name" value="Protein kinase-like (PK-like)"/>
    <property type="match status" value="1"/>
</dbReference>
<dbReference type="Proteomes" id="UP000799324">
    <property type="component" value="Unassembled WGS sequence"/>
</dbReference>
<keyword evidence="4" id="KW-1185">Reference proteome</keyword>
<reference evidence="3" key="1">
    <citation type="journal article" date="2020" name="Stud. Mycol.">
        <title>101 Dothideomycetes genomes: a test case for predicting lifestyles and emergence of pathogens.</title>
        <authorList>
            <person name="Haridas S."/>
            <person name="Albert R."/>
            <person name="Binder M."/>
            <person name="Bloem J."/>
            <person name="Labutti K."/>
            <person name="Salamov A."/>
            <person name="Andreopoulos B."/>
            <person name="Baker S."/>
            <person name="Barry K."/>
            <person name="Bills G."/>
            <person name="Bluhm B."/>
            <person name="Cannon C."/>
            <person name="Castanera R."/>
            <person name="Culley D."/>
            <person name="Daum C."/>
            <person name="Ezra D."/>
            <person name="Gonzalez J."/>
            <person name="Henrissat B."/>
            <person name="Kuo A."/>
            <person name="Liang C."/>
            <person name="Lipzen A."/>
            <person name="Lutzoni F."/>
            <person name="Magnuson J."/>
            <person name="Mondo S."/>
            <person name="Nolan M."/>
            <person name="Ohm R."/>
            <person name="Pangilinan J."/>
            <person name="Park H.-J."/>
            <person name="Ramirez L."/>
            <person name="Alfaro M."/>
            <person name="Sun H."/>
            <person name="Tritt A."/>
            <person name="Yoshinaga Y."/>
            <person name="Zwiers L.-H."/>
            <person name="Turgeon B."/>
            <person name="Goodwin S."/>
            <person name="Spatafora J."/>
            <person name="Crous P."/>
            <person name="Grigoriev I."/>
        </authorList>
    </citation>
    <scope>NUCLEOTIDE SEQUENCE</scope>
    <source>
        <strain evidence="3">CBS 122681</strain>
    </source>
</reference>
<organism evidence="3 4">
    <name type="scientific">Lophiostoma macrostomum CBS 122681</name>
    <dbReference type="NCBI Taxonomy" id="1314788"/>
    <lineage>
        <taxon>Eukaryota</taxon>
        <taxon>Fungi</taxon>
        <taxon>Dikarya</taxon>
        <taxon>Ascomycota</taxon>
        <taxon>Pezizomycotina</taxon>
        <taxon>Dothideomycetes</taxon>
        <taxon>Pleosporomycetidae</taxon>
        <taxon>Pleosporales</taxon>
        <taxon>Lophiostomataceae</taxon>
        <taxon>Lophiostoma</taxon>
    </lineage>
</organism>
<feature type="compositionally biased region" description="Polar residues" evidence="1">
    <location>
        <begin position="420"/>
        <end position="443"/>
    </location>
</feature>
<evidence type="ECO:0000313" key="4">
    <source>
        <dbReference type="Proteomes" id="UP000799324"/>
    </source>
</evidence>
<gene>
    <name evidence="3" type="ORF">K491DRAFT_763783</name>
</gene>
<dbReference type="InterPro" id="IPR011009">
    <property type="entry name" value="Kinase-like_dom_sf"/>
</dbReference>
<sequence length="620" mass="69996">MGDKDIASELAQLRIELAKKNKIIQKRDEDIKKRDENIQKLRETKQELKEHNRELREYKRELQEDKRKAEEGSRKTTLPEALSASHTCYYQGRNVGTDNQSITGIPDNASLKKRPDRICLWEDYAQEQESNWAQLSTSDFFSQRLFTSRDAFKDNGRDICHQPIRTQFDLFYVMNRTVEDLVAWAVNQMHKDDTLKRRYNIQGLRHLKDVPFGQFIEPTPQDTHEDRICRKVAAIITQCFRDIIHGRVQYGCVATPEVFVLLKVPESDPGSVYYYIADPMTATDSSPEGIVDSLEDHIHETSVGQMLGLTLLALRSSPRSHAWLNASLSQLSDWQIEPAILKGPEPRQDAPEIAYKPSRDAAASAYHRMSLIKPRPRTAPATYSSFNKSPYIGQNDENSSEEYGQSLIPAQSRDAPGAANISSSSGGKANTGSSSDTTINAGSSSRHQIQYCTQVCLLGLVRGVVAKCTWSKLIHDLECEATVYRHLQSIQGEHMPVYLGSIDLETPYYCMGIPLVHMLVLSFGGDSISRHIHPDNKIMHKSLADASAKAIHRLGVLHDDLSPRNILWNEQTKSVVIIDFERAQIVDAAANDTSPTITSPQFTEERESMGWKLDHLAHRL</sequence>
<evidence type="ECO:0000313" key="3">
    <source>
        <dbReference type="EMBL" id="KAF2647268.1"/>
    </source>
</evidence>
<dbReference type="AlphaFoldDB" id="A0A6A6SLM4"/>
<dbReference type="OrthoDB" id="2156052at2759"/>
<dbReference type="PANTHER" id="PTHR37171">
    <property type="entry name" value="SERINE/THREONINE-PROTEIN KINASE YRZF-RELATED"/>
    <property type="match status" value="1"/>
</dbReference>
<evidence type="ECO:0000256" key="1">
    <source>
        <dbReference type="SAM" id="MobiDB-lite"/>
    </source>
</evidence>
<protein>
    <recommendedName>
        <fullName evidence="2">Aminoglycoside phosphotransferase domain-containing protein</fullName>
    </recommendedName>
</protein>
<dbReference type="Pfam" id="PF01636">
    <property type="entry name" value="APH"/>
    <property type="match status" value="1"/>
</dbReference>
<dbReference type="InterPro" id="IPR052396">
    <property type="entry name" value="Meiotic_Drive_Suppr_Kinase"/>
</dbReference>
<feature type="region of interest" description="Disordered" evidence="1">
    <location>
        <begin position="377"/>
        <end position="443"/>
    </location>
</feature>
<name>A0A6A6SLM4_9PLEO</name>
<accession>A0A6A6SLM4</accession>
<feature type="compositionally biased region" description="Basic and acidic residues" evidence="1">
    <location>
        <begin position="42"/>
        <end position="74"/>
    </location>
</feature>
<proteinExistence type="predicted"/>
<feature type="region of interest" description="Disordered" evidence="1">
    <location>
        <begin position="42"/>
        <end position="78"/>
    </location>
</feature>
<dbReference type="Gene3D" id="1.10.510.10">
    <property type="entry name" value="Transferase(Phosphotransferase) domain 1"/>
    <property type="match status" value="1"/>
</dbReference>
<dbReference type="InterPro" id="IPR002575">
    <property type="entry name" value="Aminoglycoside_PTrfase"/>
</dbReference>
<feature type="domain" description="Aminoglycoside phosphotransferase" evidence="2">
    <location>
        <begin position="552"/>
        <end position="589"/>
    </location>
</feature>